<evidence type="ECO:0000313" key="1">
    <source>
        <dbReference type="EMBL" id="AYV86355.1"/>
    </source>
</evidence>
<organism evidence="1">
    <name type="scientific">Solumvirus sp</name>
    <dbReference type="NCBI Taxonomy" id="2487773"/>
    <lineage>
        <taxon>Viruses</taxon>
        <taxon>Pithoviruses</taxon>
    </lineage>
</organism>
<reference evidence="1" key="1">
    <citation type="submission" date="2018-10" db="EMBL/GenBank/DDBJ databases">
        <title>Hidden diversity of soil giant viruses.</title>
        <authorList>
            <person name="Schulz F."/>
            <person name="Alteio L."/>
            <person name="Goudeau D."/>
            <person name="Ryan E.M."/>
            <person name="Malmstrom R.R."/>
            <person name="Blanchard J."/>
            <person name="Woyke T."/>
        </authorList>
    </citation>
    <scope>NUCLEOTIDE SEQUENCE</scope>
    <source>
        <strain evidence="1">SMV1</strain>
    </source>
</reference>
<accession>A0A3G5AGL3</accession>
<name>A0A3G5AGL3_9VIRU</name>
<sequence>MSLLQFERSSIVTDVKSVESSKNPCLLIPSPNVVKYKGNIEITNDISTLDISYPQWAVFHNTLEEHVKWQHSISIVNNYLIPDISKIVVQFYLDPITSIHQSPNLENTAFSGEKDVSFSAVAPRSGILIHDWFHETELEWSTKCGYHRIFIVTLKLEMKFEDALFGIDRVDEKVLNDKNSRNPIISILTLLSDHMIKTRGQSIIYQVHRSSNQLIPLGKNDLRVMVHFIESFVANTRIRDNWLQFRDSEIMNDFRGIFEINDEKGNIKDNIKDDTSRSQWLLVQLKTIKCPPLSERLARYQDHESKDKTAIIIGTFAELLPTKQELLENLLNGTKNSIYQDVSEYQKSKVKKKLVVIGFKDRRDLVDASYFCGTGSCFAESRITRLTLGKKKEYSIAIKSLHITLDSLKNNPLENCGENDCVESILLPHIAEFPTINLLASHLAQRPIFGPVLVYGEDVIGVYSLKPEVLYNFLIEGLQIESIYNAKRFMNGVGMNQMAALMTDKEFLIGLTADYNIKSDDKHAYHKILKSIADRFFGEIKPFRCDGRVCGGVCSAHNTHHNNHKSC</sequence>
<protein>
    <submittedName>
        <fullName evidence="1">Uncharacterized protein</fullName>
    </submittedName>
</protein>
<proteinExistence type="predicted"/>
<dbReference type="EMBL" id="MK072502">
    <property type="protein sequence ID" value="AYV86355.1"/>
    <property type="molecule type" value="Genomic_DNA"/>
</dbReference>
<gene>
    <name evidence="1" type="ORF">Solumvirus5_22</name>
</gene>